<dbReference type="InterPro" id="IPR040477">
    <property type="entry name" value="KDM4-like_Tudor"/>
</dbReference>
<feature type="region of interest" description="Disordered" evidence="11">
    <location>
        <begin position="401"/>
        <end position="459"/>
    </location>
</feature>
<dbReference type="InterPro" id="IPR019787">
    <property type="entry name" value="Znf_PHD-finger"/>
</dbReference>
<sequence>RETLRHTDRQPSQVVGRAGRKGRGLEEGAEPSLSVGQFVLCHWSDGLYYLGKIQRVSPPRQSCFVTFEDNSKFWVLWKDIQHAGVPGEEPRCSVCRGAESNCDSQETQNNQILICGKCGIGFHQQCHIPPVEGSSELSPWFCRRCIFALAVRKGGALKKGPIAKALAAMKQVLSYDPETLDWDSQHRTNQQQCYCYCGGPGEWYLKMLQCFRCQQWFHEACTQCLQDSMMFGDRFYLFLCAVCNKGSEYVRRLSLRWVDLVHLALYNLGVSSKKKYFELDEILNFVSTHWDHFQLGKLANTPPSERGQHLLDALNNYKSKFLCGKEIKKRKCIFRLRTRVPPNPPSKLFPDTPAERKKRKSKWLLENAIPNLSCSWTSNHHMATIFDFTLDELQSLKSGSSRTVSIDQDSTDASTSGSATTSTSYHFRRRVGSRKRKLPSNSYSQWANRSEAGEELGGDDASRLLEDREATGRAHLSPDPAHFLSDPAHIPSDSSHLHSSISSYFGVAGRLTNGERYQVLARRVTPQGTVQYLLEWEGTTPY</sequence>
<proteinExistence type="inferred from homology"/>
<feature type="domain" description="PHD-type" evidence="12">
    <location>
        <begin position="89"/>
        <end position="148"/>
    </location>
</feature>
<dbReference type="Pfam" id="PF13831">
    <property type="entry name" value="PHD_2"/>
    <property type="match status" value="1"/>
</dbReference>
<keyword evidence="7" id="KW-0862">Zinc</keyword>
<dbReference type="PROSITE" id="PS01359">
    <property type="entry name" value="ZF_PHD_1"/>
    <property type="match status" value="1"/>
</dbReference>
<keyword evidence="9" id="KW-0539">Nucleus</keyword>
<dbReference type="SUPFAM" id="SSF57903">
    <property type="entry name" value="FYVE/PHD zinc finger"/>
    <property type="match status" value="2"/>
</dbReference>
<dbReference type="CDD" id="cd15581">
    <property type="entry name" value="PHD2_PHF19"/>
    <property type="match status" value="1"/>
</dbReference>
<evidence type="ECO:0000313" key="14">
    <source>
        <dbReference type="Proteomes" id="UP000472263"/>
    </source>
</evidence>
<evidence type="ECO:0000256" key="3">
    <source>
        <dbReference type="ARBA" id="ARBA00022553"/>
    </source>
</evidence>
<comment type="subcellular location">
    <subcellularLocation>
        <location evidence="1">Nucleus</location>
    </subcellularLocation>
</comment>
<feature type="compositionally biased region" description="Polar residues" evidence="11">
    <location>
        <begin position="439"/>
        <end position="448"/>
    </location>
</feature>
<dbReference type="GeneTree" id="ENSGT00950000183180"/>
<dbReference type="GO" id="GO:0045814">
    <property type="term" value="P:negative regulation of gene expression, epigenetic"/>
    <property type="evidence" value="ECO:0007669"/>
    <property type="project" value="TreeGrafter"/>
</dbReference>
<dbReference type="PANTHER" id="PTHR12628">
    <property type="entry name" value="POLYCOMB-LIKE TRANSCRIPTION FACTOR"/>
    <property type="match status" value="1"/>
</dbReference>
<keyword evidence="14" id="KW-1185">Reference proteome</keyword>
<keyword evidence="4" id="KW-0479">Metal-binding</keyword>
<dbReference type="GO" id="GO:0003677">
    <property type="term" value="F:DNA binding"/>
    <property type="evidence" value="ECO:0007669"/>
    <property type="project" value="TreeGrafter"/>
</dbReference>
<dbReference type="InterPro" id="IPR002999">
    <property type="entry name" value="Tudor"/>
</dbReference>
<protein>
    <submittedName>
        <fullName evidence="13">PHD finger protein 19</fullName>
    </submittedName>
</protein>
<dbReference type="InterPro" id="IPR047400">
    <property type="entry name" value="Tudor_PHF19"/>
</dbReference>
<dbReference type="GO" id="GO:0003682">
    <property type="term" value="F:chromatin binding"/>
    <property type="evidence" value="ECO:0007669"/>
    <property type="project" value="TreeGrafter"/>
</dbReference>
<dbReference type="AlphaFoldDB" id="A0A667YTU5"/>
<reference evidence="13" key="3">
    <citation type="submission" date="2025-09" db="UniProtKB">
        <authorList>
            <consortium name="Ensembl"/>
        </authorList>
    </citation>
    <scope>IDENTIFICATION</scope>
</reference>
<evidence type="ECO:0000259" key="12">
    <source>
        <dbReference type="PROSITE" id="PS50016"/>
    </source>
</evidence>
<dbReference type="FunFam" id="3.90.980.20:FF:000001">
    <property type="entry name" value="metal-response element-binding transcription factor 2 isoform X1"/>
    <property type="match status" value="1"/>
</dbReference>
<dbReference type="Pfam" id="PF14061">
    <property type="entry name" value="Mtf2_C"/>
    <property type="match status" value="1"/>
</dbReference>
<evidence type="ECO:0000256" key="4">
    <source>
        <dbReference type="ARBA" id="ARBA00022723"/>
    </source>
</evidence>
<evidence type="ECO:0000256" key="5">
    <source>
        <dbReference type="ARBA" id="ARBA00022737"/>
    </source>
</evidence>
<dbReference type="InterPro" id="IPR019786">
    <property type="entry name" value="Zinc_finger_PHD-type_CS"/>
</dbReference>
<feature type="compositionally biased region" description="Basic residues" evidence="11">
    <location>
        <begin position="426"/>
        <end position="438"/>
    </location>
</feature>
<dbReference type="InterPro" id="IPR025894">
    <property type="entry name" value="Mtf2_C_dom"/>
</dbReference>
<dbReference type="InterPro" id="IPR013083">
    <property type="entry name" value="Znf_RING/FYVE/PHD"/>
</dbReference>
<dbReference type="GO" id="GO:0008270">
    <property type="term" value="F:zinc ion binding"/>
    <property type="evidence" value="ECO:0007669"/>
    <property type="project" value="UniProtKB-KW"/>
</dbReference>
<dbReference type="PROSITE" id="PS50016">
    <property type="entry name" value="ZF_PHD_2"/>
    <property type="match status" value="1"/>
</dbReference>
<dbReference type="SMART" id="SM00333">
    <property type="entry name" value="TUDOR"/>
    <property type="match status" value="1"/>
</dbReference>
<dbReference type="CDD" id="cd20451">
    <property type="entry name" value="Tudor_PHF19"/>
    <property type="match status" value="1"/>
</dbReference>
<keyword evidence="6 10" id="KW-0863">Zinc-finger</keyword>
<keyword evidence="3" id="KW-0597">Phosphoprotein</keyword>
<keyword evidence="8" id="KW-0156">Chromatin regulator</keyword>
<dbReference type="Ensembl" id="ENSMMDT00005032040.1">
    <property type="protein sequence ID" value="ENSMMDP00005031327.1"/>
    <property type="gene ID" value="ENSMMDG00005014610.1"/>
</dbReference>
<reference evidence="13" key="1">
    <citation type="submission" date="2019-06" db="EMBL/GenBank/DDBJ databases">
        <authorList>
            <consortium name="Wellcome Sanger Institute Data Sharing"/>
        </authorList>
    </citation>
    <scope>NUCLEOTIDE SEQUENCE [LARGE SCALE GENOMIC DNA]</scope>
</reference>
<dbReference type="SMART" id="SM00249">
    <property type="entry name" value="PHD"/>
    <property type="match status" value="2"/>
</dbReference>
<dbReference type="SUPFAM" id="SSF63748">
    <property type="entry name" value="Tudor/PWWP/MBT"/>
    <property type="match status" value="1"/>
</dbReference>
<dbReference type="Proteomes" id="UP000472263">
    <property type="component" value="Chromosome 9"/>
</dbReference>
<feature type="region of interest" description="Disordered" evidence="11">
    <location>
        <begin position="1"/>
        <end position="28"/>
    </location>
</feature>
<dbReference type="FunFam" id="2.30.30.140:FF:000014">
    <property type="entry name" value="Metal-response element-binding transcription factor 2"/>
    <property type="match status" value="1"/>
</dbReference>
<evidence type="ECO:0000256" key="7">
    <source>
        <dbReference type="ARBA" id="ARBA00022833"/>
    </source>
</evidence>
<dbReference type="InterPro" id="IPR011011">
    <property type="entry name" value="Znf_FYVE_PHD"/>
</dbReference>
<evidence type="ECO:0000313" key="13">
    <source>
        <dbReference type="Ensembl" id="ENSMMDP00005031327.1"/>
    </source>
</evidence>
<dbReference type="Gene3D" id="3.30.40.10">
    <property type="entry name" value="Zinc/RING finger domain, C3HC4 (zinc finger)"/>
    <property type="match status" value="1"/>
</dbReference>
<dbReference type="PANTHER" id="PTHR12628:SF6">
    <property type="entry name" value="PHD FINGER PROTEIN 19"/>
    <property type="match status" value="1"/>
</dbReference>
<accession>A0A667YTU5</accession>
<evidence type="ECO:0000256" key="11">
    <source>
        <dbReference type="SAM" id="MobiDB-lite"/>
    </source>
</evidence>
<feature type="compositionally biased region" description="Low complexity" evidence="11">
    <location>
        <begin position="411"/>
        <end position="424"/>
    </location>
</feature>
<dbReference type="Gene3D" id="3.90.980.20">
    <property type="match status" value="1"/>
</dbReference>
<evidence type="ECO:0000256" key="9">
    <source>
        <dbReference type="ARBA" id="ARBA00023242"/>
    </source>
</evidence>
<evidence type="ECO:0000256" key="2">
    <source>
        <dbReference type="ARBA" id="ARBA00008084"/>
    </source>
</evidence>
<dbReference type="GO" id="GO:0005634">
    <property type="term" value="C:nucleus"/>
    <property type="evidence" value="ECO:0007669"/>
    <property type="project" value="UniProtKB-SubCell"/>
</dbReference>
<keyword evidence="5" id="KW-0677">Repeat</keyword>
<organism evidence="13 14">
    <name type="scientific">Myripristis murdjan</name>
    <name type="common">pinecone soldierfish</name>
    <dbReference type="NCBI Taxonomy" id="586833"/>
    <lineage>
        <taxon>Eukaryota</taxon>
        <taxon>Metazoa</taxon>
        <taxon>Chordata</taxon>
        <taxon>Craniata</taxon>
        <taxon>Vertebrata</taxon>
        <taxon>Euteleostomi</taxon>
        <taxon>Actinopterygii</taxon>
        <taxon>Neopterygii</taxon>
        <taxon>Teleostei</taxon>
        <taxon>Neoteleostei</taxon>
        <taxon>Acanthomorphata</taxon>
        <taxon>Holocentriformes</taxon>
        <taxon>Holocentridae</taxon>
        <taxon>Myripristis</taxon>
    </lineage>
</organism>
<evidence type="ECO:0000256" key="6">
    <source>
        <dbReference type="ARBA" id="ARBA00022771"/>
    </source>
</evidence>
<dbReference type="InterPro" id="IPR001965">
    <property type="entry name" value="Znf_PHD"/>
</dbReference>
<name>A0A667YTU5_9TELE</name>
<comment type="similarity">
    <text evidence="2">Belongs to the Polycomblike family.</text>
</comment>
<dbReference type="InterPro" id="IPR042017">
    <property type="entry name" value="PHF19_PHD2"/>
</dbReference>
<evidence type="ECO:0000256" key="1">
    <source>
        <dbReference type="ARBA" id="ARBA00004123"/>
    </source>
</evidence>
<dbReference type="Gene3D" id="2.30.30.140">
    <property type="match status" value="1"/>
</dbReference>
<reference evidence="13" key="2">
    <citation type="submission" date="2025-08" db="UniProtKB">
        <authorList>
            <consortium name="Ensembl"/>
        </authorList>
    </citation>
    <scope>IDENTIFICATION</scope>
</reference>
<dbReference type="Pfam" id="PF18104">
    <property type="entry name" value="Tudor_2"/>
    <property type="match status" value="1"/>
</dbReference>
<evidence type="ECO:0000256" key="10">
    <source>
        <dbReference type="PROSITE-ProRule" id="PRU00146"/>
    </source>
</evidence>
<evidence type="ECO:0000256" key="8">
    <source>
        <dbReference type="ARBA" id="ARBA00022853"/>
    </source>
</evidence>
<gene>
    <name evidence="13" type="primary">PHF19</name>
    <name evidence="13" type="synonym">phf19</name>
</gene>